<dbReference type="PANTHER" id="PTHR33937">
    <property type="entry name" value="IRON-MOLYBDENUM PROTEIN-RELATED-RELATED"/>
    <property type="match status" value="1"/>
</dbReference>
<dbReference type="PANTHER" id="PTHR33937:SF2">
    <property type="entry name" value="DINITROGENASE IRON-MOLYBDENUM COFACTOR BIOSYNTHESIS DOMAIN-CONTAINING PROTEIN"/>
    <property type="match status" value="1"/>
</dbReference>
<dbReference type="CDD" id="cd00562">
    <property type="entry name" value="NifX_NifB"/>
    <property type="match status" value="1"/>
</dbReference>
<keyword evidence="4" id="KW-1185">Reference proteome</keyword>
<dbReference type="Pfam" id="PF02579">
    <property type="entry name" value="Nitro_FeMo-Co"/>
    <property type="match status" value="1"/>
</dbReference>
<evidence type="ECO:0000313" key="3">
    <source>
        <dbReference type="EMBL" id="QKI90177.1"/>
    </source>
</evidence>
<evidence type="ECO:0000256" key="1">
    <source>
        <dbReference type="ARBA" id="ARBA00023231"/>
    </source>
</evidence>
<dbReference type="Proteomes" id="UP000504724">
    <property type="component" value="Chromosome"/>
</dbReference>
<evidence type="ECO:0000259" key="2">
    <source>
        <dbReference type="Pfam" id="PF02579"/>
    </source>
</evidence>
<dbReference type="EMBL" id="CP054020">
    <property type="protein sequence ID" value="QKI90177.1"/>
    <property type="molecule type" value="Genomic_DNA"/>
</dbReference>
<dbReference type="Gene3D" id="3.30.420.130">
    <property type="entry name" value="Dinitrogenase iron-molybdenum cofactor biosynthesis domain"/>
    <property type="match status" value="1"/>
</dbReference>
<dbReference type="SUPFAM" id="SSF53146">
    <property type="entry name" value="Nitrogenase accessory factor-like"/>
    <property type="match status" value="1"/>
</dbReference>
<dbReference type="InterPro" id="IPR051840">
    <property type="entry name" value="NifX/NifY_domain"/>
</dbReference>
<proteinExistence type="predicted"/>
<protein>
    <submittedName>
        <fullName evidence="3">Nitrogen fixation protein</fullName>
    </submittedName>
</protein>
<feature type="domain" description="Dinitrogenase iron-molybdenum cofactor biosynthesis" evidence="2">
    <location>
        <begin position="10"/>
        <end position="101"/>
    </location>
</feature>
<organism evidence="3 4">
    <name type="scientific">Thiomicrorhabdus xiamenensis</name>
    <dbReference type="NCBI Taxonomy" id="2739063"/>
    <lineage>
        <taxon>Bacteria</taxon>
        <taxon>Pseudomonadati</taxon>
        <taxon>Pseudomonadota</taxon>
        <taxon>Gammaproteobacteria</taxon>
        <taxon>Thiotrichales</taxon>
        <taxon>Piscirickettsiaceae</taxon>
        <taxon>Thiomicrorhabdus</taxon>
    </lineage>
</organism>
<keyword evidence="1" id="KW-0535">Nitrogen fixation</keyword>
<sequence length="109" mass="11914">MKVAFTSPNGKTISGHAGKCPGYLVYDIAGDEVVSKERIKLSKEQVFRNYSGSLADHPLNGVQLFITQSLGDGLQRKLAQEGIRVLVTEESNPDEIVQRIIKVKQASEA</sequence>
<evidence type="ECO:0000313" key="4">
    <source>
        <dbReference type="Proteomes" id="UP000504724"/>
    </source>
</evidence>
<name>A0A7D4NSS0_9GAMM</name>
<dbReference type="AlphaFoldDB" id="A0A7D4NSS0"/>
<dbReference type="RefSeq" id="WP_173286733.1">
    <property type="nucleotide sequence ID" value="NZ_CP054020.1"/>
</dbReference>
<dbReference type="InterPro" id="IPR003731">
    <property type="entry name" value="Di-Nase_FeMo-co_biosynth"/>
</dbReference>
<gene>
    <name evidence="3" type="ORF">HQN79_11615</name>
</gene>
<dbReference type="KEGG" id="txa:HQN79_11615"/>
<dbReference type="InterPro" id="IPR036105">
    <property type="entry name" value="DiNase_FeMo-co_biosyn_sf"/>
</dbReference>
<accession>A0A7D4NSS0</accession>
<reference evidence="3 4" key="1">
    <citation type="submission" date="2020-05" db="EMBL/GenBank/DDBJ databases">
        <title>Thiomicrorhabdus sediminis sp.nov. and Thiomicrorhabdus xiamenensis sp.nov., novel sulfur-oxidizing bacteria isolated from coastal sediment.</title>
        <authorList>
            <person name="Liu X."/>
        </authorList>
    </citation>
    <scope>NUCLEOTIDE SEQUENCE [LARGE SCALE GENOMIC DNA]</scope>
    <source>
        <strain evidence="3 4">G2</strain>
    </source>
</reference>